<dbReference type="EMBL" id="JABWDY010007378">
    <property type="protein sequence ID" value="KAF5202987.1"/>
    <property type="molecule type" value="Genomic_DNA"/>
</dbReference>
<proteinExistence type="predicted"/>
<evidence type="ECO:0000313" key="3">
    <source>
        <dbReference type="Proteomes" id="UP000554482"/>
    </source>
</evidence>
<accession>A0A7J6X1P9</accession>
<comment type="caution">
    <text evidence="2">The sequence shown here is derived from an EMBL/GenBank/DDBJ whole genome shotgun (WGS) entry which is preliminary data.</text>
</comment>
<sequence>MQEHRGSIGSSTETSQVGQRRSAGSFIETREFLRGTSPNNTGGGPQRLCYVQNQAEHRLVGHHTSELERRRYELTNHPSVESINLSLGSNQNANDTFDSQTMQFGRIPRNINLNAVYSGNNGGIDHVHESDVFPHLYQPGGSETDDICIAGSPGNPSGIAFGSAGHVTVEGDGRPGCSLDGRCLPCKRKANDDDVSGQFLQGGISREQPAEDMVPAHSVACSSNVSFVTENTVAQNQQFDLNFQYEDRERVVPSTILPVVGAASFPSDTRRSSRLIIDHGHQQYPDQLRVNGIGHNGSSAITDYLTRVQHRSHFVPHAFHIPGVQRTVCPLSREASSSTRFIGNLTSVMVGERPSVLPADIYSTNMPRAPEDRPFQIPMVHTTAVAQLPTNLVLTNANISLPGRHNSISQVGSSSRPGFPRRAPDYLTTIQHTQRQLAGNTRRLAGIHRTLLPAIDSDSGDETIGHVFSSAINQQGNPQPFQGLVFRSHIQDDDGHETLLLSRALHAHRENRRRLLFEVCPDINFF</sequence>
<reference evidence="2 3" key="1">
    <citation type="submission" date="2020-06" db="EMBL/GenBank/DDBJ databases">
        <title>Transcriptomic and genomic resources for Thalictrum thalictroides and T. hernandezii: Facilitating candidate gene discovery in an emerging model plant lineage.</title>
        <authorList>
            <person name="Arias T."/>
            <person name="Riano-Pachon D.M."/>
            <person name="Di Stilio V.S."/>
        </authorList>
    </citation>
    <scope>NUCLEOTIDE SEQUENCE [LARGE SCALE GENOMIC DNA]</scope>
    <source>
        <strain evidence="3">cv. WT478/WT964</strain>
        <tissue evidence="2">Leaves</tissue>
    </source>
</reference>
<dbReference type="Proteomes" id="UP000554482">
    <property type="component" value="Unassembled WGS sequence"/>
</dbReference>
<organism evidence="2 3">
    <name type="scientific">Thalictrum thalictroides</name>
    <name type="common">Rue-anemone</name>
    <name type="synonym">Anemone thalictroides</name>
    <dbReference type="NCBI Taxonomy" id="46969"/>
    <lineage>
        <taxon>Eukaryota</taxon>
        <taxon>Viridiplantae</taxon>
        <taxon>Streptophyta</taxon>
        <taxon>Embryophyta</taxon>
        <taxon>Tracheophyta</taxon>
        <taxon>Spermatophyta</taxon>
        <taxon>Magnoliopsida</taxon>
        <taxon>Ranunculales</taxon>
        <taxon>Ranunculaceae</taxon>
        <taxon>Thalictroideae</taxon>
        <taxon>Thalictrum</taxon>
    </lineage>
</organism>
<feature type="compositionally biased region" description="Polar residues" evidence="1">
    <location>
        <begin position="8"/>
        <end position="19"/>
    </location>
</feature>
<evidence type="ECO:0000313" key="2">
    <source>
        <dbReference type="EMBL" id="KAF5202987.1"/>
    </source>
</evidence>
<evidence type="ECO:0000256" key="1">
    <source>
        <dbReference type="SAM" id="MobiDB-lite"/>
    </source>
</evidence>
<name>A0A7J6X1P9_THATH</name>
<dbReference type="AlphaFoldDB" id="A0A7J6X1P9"/>
<gene>
    <name evidence="2" type="ORF">FRX31_007432</name>
</gene>
<protein>
    <submittedName>
        <fullName evidence="2">Uncharacterized protein</fullName>
    </submittedName>
</protein>
<dbReference type="OrthoDB" id="1965755at2759"/>
<feature type="region of interest" description="Disordered" evidence="1">
    <location>
        <begin position="1"/>
        <end position="45"/>
    </location>
</feature>
<keyword evidence="3" id="KW-1185">Reference proteome</keyword>